<dbReference type="Gene3D" id="2.30.110.10">
    <property type="entry name" value="Electron Transport, Fmn-binding Protein, Chain A"/>
    <property type="match status" value="1"/>
</dbReference>
<organism evidence="3 4">
    <name type="scientific">Streptomyces hirsutus</name>
    <dbReference type="NCBI Taxonomy" id="35620"/>
    <lineage>
        <taxon>Bacteria</taxon>
        <taxon>Bacillati</taxon>
        <taxon>Actinomycetota</taxon>
        <taxon>Actinomycetes</taxon>
        <taxon>Kitasatosporales</taxon>
        <taxon>Streptomycetaceae</taxon>
        <taxon>Streptomyces</taxon>
    </lineage>
</organism>
<dbReference type="SUPFAM" id="SSF50475">
    <property type="entry name" value="FMN-binding split barrel"/>
    <property type="match status" value="1"/>
</dbReference>
<dbReference type="Proteomes" id="UP001335325">
    <property type="component" value="Chromosome"/>
</dbReference>
<dbReference type="GeneID" id="91541209"/>
<dbReference type="EMBL" id="CP109134">
    <property type="protein sequence ID" value="WSD04577.1"/>
    <property type="molecule type" value="Genomic_DNA"/>
</dbReference>
<feature type="domain" description="Pyridoxamine 5'-phosphate oxidase N-terminal" evidence="2">
    <location>
        <begin position="16"/>
        <end position="113"/>
    </location>
</feature>
<evidence type="ECO:0000313" key="3">
    <source>
        <dbReference type="EMBL" id="WSD04577.1"/>
    </source>
</evidence>
<evidence type="ECO:0000313" key="4">
    <source>
        <dbReference type="Proteomes" id="UP001335325"/>
    </source>
</evidence>
<evidence type="ECO:0000259" key="2">
    <source>
        <dbReference type="Pfam" id="PF01243"/>
    </source>
</evidence>
<dbReference type="InterPro" id="IPR011576">
    <property type="entry name" value="Pyridox_Oxase_N"/>
</dbReference>
<dbReference type="InterPro" id="IPR052019">
    <property type="entry name" value="F420H2_bilvrd_red/Heme_oxyg"/>
</dbReference>
<keyword evidence="1" id="KW-0560">Oxidoreductase</keyword>
<dbReference type="InterPro" id="IPR012349">
    <property type="entry name" value="Split_barrel_FMN-bd"/>
</dbReference>
<dbReference type="Pfam" id="PF01243">
    <property type="entry name" value="PNPOx_N"/>
    <property type="match status" value="1"/>
</dbReference>
<name>A0ABZ1GGZ8_9ACTN</name>
<sequence length="138" mass="15250">MTSERPRVPASHLDLTKAMTATLSTIGPGGVPQVTAIAFHYDESDGLFRISLNDARQKARNLRRTPLATLFVIDPENRFRTLEVRADVELEPDADFSFAAEAGAKYGHDFHDLDAPGETRSKVTFRPRRIVATDLTPG</sequence>
<gene>
    <name evidence="3" type="ORF">OIE73_01520</name>
</gene>
<reference evidence="3 4" key="1">
    <citation type="submission" date="2022-10" db="EMBL/GenBank/DDBJ databases">
        <title>The complete genomes of actinobacterial strains from the NBC collection.</title>
        <authorList>
            <person name="Joergensen T.S."/>
            <person name="Alvarez Arevalo M."/>
            <person name="Sterndorff E.B."/>
            <person name="Faurdal D."/>
            <person name="Vuksanovic O."/>
            <person name="Mourched A.-S."/>
            <person name="Charusanti P."/>
            <person name="Shaw S."/>
            <person name="Blin K."/>
            <person name="Weber T."/>
        </authorList>
    </citation>
    <scope>NUCLEOTIDE SEQUENCE [LARGE SCALE GENOMIC DNA]</scope>
    <source>
        <strain evidence="3 4">NBC 01753</strain>
    </source>
</reference>
<dbReference type="PANTHER" id="PTHR35176">
    <property type="entry name" value="HEME OXYGENASE HI_0854-RELATED"/>
    <property type="match status" value="1"/>
</dbReference>
<proteinExistence type="predicted"/>
<dbReference type="NCBIfam" id="TIGR03618">
    <property type="entry name" value="Rv1155_F420"/>
    <property type="match status" value="1"/>
</dbReference>
<evidence type="ECO:0000256" key="1">
    <source>
        <dbReference type="ARBA" id="ARBA00023002"/>
    </source>
</evidence>
<dbReference type="InterPro" id="IPR019920">
    <property type="entry name" value="F420-binding_dom_put"/>
</dbReference>
<dbReference type="RefSeq" id="WP_055630020.1">
    <property type="nucleotide sequence ID" value="NZ_CP109134.1"/>
</dbReference>
<dbReference type="PANTHER" id="PTHR35176:SF6">
    <property type="entry name" value="HEME OXYGENASE HI_0854-RELATED"/>
    <property type="match status" value="1"/>
</dbReference>
<accession>A0ABZ1GGZ8</accession>
<keyword evidence="4" id="KW-1185">Reference proteome</keyword>
<protein>
    <submittedName>
        <fullName evidence="3">TIGR03618 family F420-dependent PPOX class oxidoreductase</fullName>
    </submittedName>
</protein>